<evidence type="ECO:0008006" key="3">
    <source>
        <dbReference type="Google" id="ProtNLM"/>
    </source>
</evidence>
<accession>A0A7T2RSY9</accession>
<protein>
    <recommendedName>
        <fullName evidence="3">Transposase</fullName>
    </recommendedName>
</protein>
<dbReference type="Proteomes" id="UP000595107">
    <property type="component" value="Chromosome"/>
</dbReference>
<dbReference type="AlphaFoldDB" id="A0A7T2RSY9"/>
<sequence length="41" mass="5092">MLENQKIVMAYNQLKQDSQHLMMDEYRFKKAKFIERVFNQP</sequence>
<gene>
    <name evidence="1" type="ORF">I6G67_09470</name>
</gene>
<evidence type="ECO:0000313" key="1">
    <source>
        <dbReference type="EMBL" id="QPS02492.1"/>
    </source>
</evidence>
<organism evidence="1 2">
    <name type="scientific">Acinetobacter johnsonii</name>
    <dbReference type="NCBI Taxonomy" id="40214"/>
    <lineage>
        <taxon>Bacteria</taxon>
        <taxon>Pseudomonadati</taxon>
        <taxon>Pseudomonadota</taxon>
        <taxon>Gammaproteobacteria</taxon>
        <taxon>Moraxellales</taxon>
        <taxon>Moraxellaceae</taxon>
        <taxon>Acinetobacter</taxon>
    </lineage>
</organism>
<reference evidence="1 2" key="1">
    <citation type="submission" date="2020-12" db="EMBL/GenBank/DDBJ databases">
        <title>FDA dAtabase for Regulatory Grade micrObial Sequences (FDA-ARGOS): Supporting development and validation of Infectious Disease Dx tests.</title>
        <authorList>
            <person name="Sproer C."/>
            <person name="Gronow S."/>
            <person name="Severitt S."/>
            <person name="Schroder I."/>
            <person name="Tallon L."/>
            <person name="Sadzewicz L."/>
            <person name="Zhao X."/>
            <person name="Boylan J."/>
            <person name="Ott S."/>
            <person name="Bowen H."/>
            <person name="Vavikolanu K."/>
            <person name="Mehta A."/>
            <person name="Aluvathingal J."/>
            <person name="Nadendla S."/>
            <person name="Lowell S."/>
            <person name="Myers T."/>
            <person name="Yan Y."/>
            <person name="Sichtig H."/>
        </authorList>
    </citation>
    <scope>NUCLEOTIDE SEQUENCE [LARGE SCALE GENOMIC DNA]</scope>
    <source>
        <strain evidence="1 2">FDAARGOS_910</strain>
    </source>
</reference>
<proteinExistence type="predicted"/>
<dbReference type="EMBL" id="CP065666">
    <property type="protein sequence ID" value="QPS02492.1"/>
    <property type="molecule type" value="Genomic_DNA"/>
</dbReference>
<evidence type="ECO:0000313" key="2">
    <source>
        <dbReference type="Proteomes" id="UP000595107"/>
    </source>
</evidence>
<name>A0A7T2RSY9_ACIJO</name>